<dbReference type="AlphaFoldDB" id="A0A061DLJ4"/>
<sequence>MAWVISRKINVPLYQWHSTSKVYFRQKLMHWPLNLVIRVMSHNLDLKILELVSLEMVTCSCCTWLIDFYIKYRCRRMHLLASYLRPKGVPREEELHRRFRFGTPKSCFPGVHFICKKFAMAKEKLIRVSWLSCLRN</sequence>
<dbReference type="Gramene" id="EOX92956">
    <property type="protein sequence ID" value="EOX92956"/>
    <property type="gene ID" value="TCM_001816"/>
</dbReference>
<dbReference type="EMBL" id="CM001879">
    <property type="protein sequence ID" value="EOX92956.1"/>
    <property type="molecule type" value="Genomic_DNA"/>
</dbReference>
<reference evidence="1 2" key="1">
    <citation type="journal article" date="2013" name="Genome Biol.">
        <title>The genome sequence of the most widely cultivated cacao type and its use to identify candidate genes regulating pod color.</title>
        <authorList>
            <person name="Motamayor J.C."/>
            <person name="Mockaitis K."/>
            <person name="Schmutz J."/>
            <person name="Haiminen N."/>
            <person name="Iii D.L."/>
            <person name="Cornejo O."/>
            <person name="Findley S.D."/>
            <person name="Zheng P."/>
            <person name="Utro F."/>
            <person name="Royaert S."/>
            <person name="Saski C."/>
            <person name="Jenkins J."/>
            <person name="Podicheti R."/>
            <person name="Zhao M."/>
            <person name="Scheffler B.E."/>
            <person name="Stack J.C."/>
            <person name="Feltus F.A."/>
            <person name="Mustiga G.M."/>
            <person name="Amores F."/>
            <person name="Phillips W."/>
            <person name="Marelli J.P."/>
            <person name="May G.D."/>
            <person name="Shapiro H."/>
            <person name="Ma J."/>
            <person name="Bustamante C.D."/>
            <person name="Schnell R.J."/>
            <person name="Main D."/>
            <person name="Gilbert D."/>
            <person name="Parida L."/>
            <person name="Kuhn D.N."/>
        </authorList>
    </citation>
    <scope>NUCLEOTIDE SEQUENCE [LARGE SCALE GENOMIC DNA]</scope>
    <source>
        <strain evidence="2">cv. Matina 1-6</strain>
    </source>
</reference>
<gene>
    <name evidence="1" type="ORF">TCM_001816</name>
</gene>
<organism evidence="1 2">
    <name type="scientific">Theobroma cacao</name>
    <name type="common">Cacao</name>
    <name type="synonym">Cocoa</name>
    <dbReference type="NCBI Taxonomy" id="3641"/>
    <lineage>
        <taxon>Eukaryota</taxon>
        <taxon>Viridiplantae</taxon>
        <taxon>Streptophyta</taxon>
        <taxon>Embryophyta</taxon>
        <taxon>Tracheophyta</taxon>
        <taxon>Spermatophyta</taxon>
        <taxon>Magnoliopsida</taxon>
        <taxon>eudicotyledons</taxon>
        <taxon>Gunneridae</taxon>
        <taxon>Pentapetalae</taxon>
        <taxon>rosids</taxon>
        <taxon>malvids</taxon>
        <taxon>Malvales</taxon>
        <taxon>Malvaceae</taxon>
        <taxon>Byttnerioideae</taxon>
        <taxon>Theobroma</taxon>
    </lineage>
</organism>
<dbReference type="InParanoid" id="A0A061DLJ4"/>
<keyword evidence="2" id="KW-1185">Reference proteome</keyword>
<evidence type="ECO:0000313" key="1">
    <source>
        <dbReference type="EMBL" id="EOX92956.1"/>
    </source>
</evidence>
<proteinExistence type="predicted"/>
<protein>
    <submittedName>
        <fullName evidence="1">Uncharacterized protein</fullName>
    </submittedName>
</protein>
<accession>A0A061DLJ4</accession>
<dbReference type="Proteomes" id="UP000026915">
    <property type="component" value="Chromosome 1"/>
</dbReference>
<evidence type="ECO:0000313" key="2">
    <source>
        <dbReference type="Proteomes" id="UP000026915"/>
    </source>
</evidence>
<dbReference type="HOGENOM" id="CLU_1879152_0_0_1"/>
<name>A0A061DLJ4_THECC</name>